<dbReference type="AlphaFoldDB" id="A0A857LXK1"/>
<dbReference type="Pfam" id="PF10544">
    <property type="entry name" value="T5orf172"/>
    <property type="match status" value="1"/>
</dbReference>
<reference evidence="1" key="1">
    <citation type="journal article" date="2021" name="Nat. Microbiol.">
        <title>Cocultivation of an ultrasmall environmental parasitic bacterium with lytic ability against bacteria associated with wastewater foams.</title>
        <authorList>
            <person name="Batinovic S."/>
            <person name="Rose J.J.A."/>
            <person name="Ratcliffe J."/>
            <person name="Seviour R.J."/>
            <person name="Petrovski S."/>
        </authorList>
    </citation>
    <scope>NUCLEOTIDE SEQUENCE</scope>
    <source>
        <strain evidence="1">CON44</strain>
    </source>
</reference>
<dbReference type="RefSeq" id="WP_005182780.1">
    <property type="nucleotide sequence ID" value="NZ_CP045804.1"/>
</dbReference>
<protein>
    <submittedName>
        <fullName evidence="1">GIY-YIG nuclease family protein</fullName>
    </submittedName>
</protein>
<accession>A0A857LXK1</accession>
<organism evidence="1">
    <name type="scientific">Gordonia amarae</name>
    <dbReference type="NCBI Taxonomy" id="36821"/>
    <lineage>
        <taxon>Bacteria</taxon>
        <taxon>Bacillati</taxon>
        <taxon>Actinomycetota</taxon>
        <taxon>Actinomycetes</taxon>
        <taxon>Mycobacteriales</taxon>
        <taxon>Gordoniaceae</taxon>
        <taxon>Gordonia</taxon>
    </lineage>
</organism>
<dbReference type="InterPro" id="IPR018306">
    <property type="entry name" value="Phage_T5_Orf172_DNA-bd"/>
</dbReference>
<dbReference type="EMBL" id="CP045810">
    <property type="protein sequence ID" value="QHN41045.1"/>
    <property type="molecule type" value="Genomic_DNA"/>
</dbReference>
<evidence type="ECO:0000313" key="1">
    <source>
        <dbReference type="EMBL" id="QHN41045.1"/>
    </source>
</evidence>
<proteinExistence type="predicted"/>
<dbReference type="SMART" id="SM00974">
    <property type="entry name" value="T5orf172"/>
    <property type="match status" value="1"/>
</dbReference>
<sequence>MALAQKRRGYIYILSSPNCPSIKIGKTENLPPHRLRQINAQSPYREHGPWRIVDVVQVEDVTAVETRIHRSISSRRNTKIAGQKELFDIALADARHLLRTVPRSEELYAYPKLERCFFNVQLVEYLSAIYQTVGLSNFLDDQGAWVLSLFTSTAGGRYFTLSIGPHEVAYSSTPKRGATDHWNFLMVDRLILDFPEVGAWVRARGGGIEEPWYETKRDRATVIRFRGTLTEGRELLTLPGVRRSLIAYWTEGLLEMREAGKDSPYKNSHQWNAVAELQRRADGLDVGVVSLMASD</sequence>
<gene>
    <name evidence="1" type="ORF">GII30_19440</name>
</gene>
<name>A0A857LXK1_9ACTN</name>